<protein>
    <recommendedName>
        <fullName evidence="3">Phage gp6-like head-tail connector protein</fullName>
    </recommendedName>
</protein>
<name>A0ABP6AS36_STRLO</name>
<proteinExistence type="predicted"/>
<dbReference type="EMBL" id="BAAASG010000028">
    <property type="protein sequence ID" value="GAA2521981.1"/>
    <property type="molecule type" value="Genomic_DNA"/>
</dbReference>
<gene>
    <name evidence="1" type="ORF">GCM10010276_86010</name>
</gene>
<comment type="caution">
    <text evidence="1">The sequence shown here is derived from an EMBL/GenBank/DDBJ whole genome shotgun (WGS) entry which is preliminary data.</text>
</comment>
<accession>A0ABP6AS36</accession>
<organism evidence="1 2">
    <name type="scientific">Streptomyces longisporus</name>
    <dbReference type="NCBI Taxonomy" id="1948"/>
    <lineage>
        <taxon>Bacteria</taxon>
        <taxon>Bacillati</taxon>
        <taxon>Actinomycetota</taxon>
        <taxon>Actinomycetes</taxon>
        <taxon>Kitasatosporales</taxon>
        <taxon>Streptomycetaceae</taxon>
        <taxon>Streptomyces</taxon>
    </lineage>
</organism>
<evidence type="ECO:0000313" key="2">
    <source>
        <dbReference type="Proteomes" id="UP001501777"/>
    </source>
</evidence>
<reference evidence="2" key="1">
    <citation type="journal article" date="2019" name="Int. J. Syst. Evol. Microbiol.">
        <title>The Global Catalogue of Microorganisms (GCM) 10K type strain sequencing project: providing services to taxonomists for standard genome sequencing and annotation.</title>
        <authorList>
            <consortium name="The Broad Institute Genomics Platform"/>
            <consortium name="The Broad Institute Genome Sequencing Center for Infectious Disease"/>
            <person name="Wu L."/>
            <person name="Ma J."/>
        </authorList>
    </citation>
    <scope>NUCLEOTIDE SEQUENCE [LARGE SCALE GENOMIC DNA]</scope>
    <source>
        <strain evidence="2">JCM 4395</strain>
    </source>
</reference>
<evidence type="ECO:0008006" key="3">
    <source>
        <dbReference type="Google" id="ProtNLM"/>
    </source>
</evidence>
<sequence>MTDPFSPEGIRQRLSVDQISPAQVDRLAEAIAESLQRTCKEWFPGAEYDNWRQMLPEPLLDVLVQLLTWDEDGRIVADRMPAVAVTCIFLDLQNRPIPVG</sequence>
<dbReference type="RefSeq" id="WP_344406676.1">
    <property type="nucleotide sequence ID" value="NZ_BAAASG010000028.1"/>
</dbReference>
<dbReference type="Proteomes" id="UP001501777">
    <property type="component" value="Unassembled WGS sequence"/>
</dbReference>
<keyword evidence="2" id="KW-1185">Reference proteome</keyword>
<evidence type="ECO:0000313" key="1">
    <source>
        <dbReference type="EMBL" id="GAA2521981.1"/>
    </source>
</evidence>